<organism evidence="1 2">
    <name type="scientific">Turicibacter bilis</name>
    <dbReference type="NCBI Taxonomy" id="2735723"/>
    <lineage>
        <taxon>Bacteria</taxon>
        <taxon>Bacillati</taxon>
        <taxon>Bacillota</taxon>
        <taxon>Erysipelotrichia</taxon>
        <taxon>Erysipelotrichales</taxon>
        <taxon>Turicibacteraceae</taxon>
        <taxon>Turicibacter</taxon>
    </lineage>
</organism>
<protein>
    <submittedName>
        <fullName evidence="1">Uncharacterized protein</fullName>
    </submittedName>
</protein>
<dbReference type="RefSeq" id="WP_156344113.1">
    <property type="nucleotide sequence ID" value="NZ_CP071249.1"/>
</dbReference>
<evidence type="ECO:0000313" key="2">
    <source>
        <dbReference type="Proteomes" id="UP001058016"/>
    </source>
</evidence>
<proteinExistence type="predicted"/>
<reference evidence="1 2" key="1">
    <citation type="submission" date="2021-03" db="EMBL/GenBank/DDBJ databases">
        <title>Comparative Genomics and Metabolomics in the genus Turicibacter.</title>
        <authorList>
            <person name="Maki J."/>
            <person name="Looft T."/>
        </authorList>
    </citation>
    <scope>NUCLEOTIDE SEQUENCE [LARGE SCALE GENOMIC DNA]</scope>
    <source>
        <strain evidence="1 2">MMM721</strain>
    </source>
</reference>
<keyword evidence="2" id="KW-1185">Reference proteome</keyword>
<dbReference type="Proteomes" id="UP001058016">
    <property type="component" value="Chromosome"/>
</dbReference>
<dbReference type="EMBL" id="CP071249">
    <property type="protein sequence ID" value="UUF06295.1"/>
    <property type="molecule type" value="Genomic_DNA"/>
</dbReference>
<accession>A0ABY5JLC8</accession>
<sequence length="54" mass="6457">MKRRWVAVDNDDKYFKLYAKNKPYLNDKALFIPYSTSVKHYTESKGIPYSDYMG</sequence>
<name>A0ABY5JLC8_9FIRM</name>
<evidence type="ECO:0000313" key="1">
    <source>
        <dbReference type="EMBL" id="UUF06295.1"/>
    </source>
</evidence>
<gene>
    <name evidence="1" type="ORF">J0J69_01510</name>
</gene>